<comment type="similarity">
    <text evidence="3 11">Belongs to the gamma-glutamyltransferase family.</text>
</comment>
<feature type="binding site" evidence="10">
    <location>
        <position position="443"/>
    </location>
    <ligand>
        <name>L-glutamate</name>
        <dbReference type="ChEBI" id="CHEBI:29985"/>
    </ligand>
</feature>
<dbReference type="STRING" id="305900.GV64_20030"/>
<dbReference type="EMBL" id="JOJP01000001">
    <property type="protein sequence ID" value="KEI72710.1"/>
    <property type="molecule type" value="Genomic_DNA"/>
</dbReference>
<keyword evidence="4 11" id="KW-0808">Transferase</keyword>
<evidence type="ECO:0000256" key="5">
    <source>
        <dbReference type="ARBA" id="ARBA00022801"/>
    </source>
</evidence>
<dbReference type="Proteomes" id="UP000027997">
    <property type="component" value="Unassembled WGS sequence"/>
</dbReference>
<dbReference type="EC" id="3.4.19.13" evidence="11"/>
<keyword evidence="6 11" id="KW-0865">Zymogen</keyword>
<dbReference type="GO" id="GO:0006750">
    <property type="term" value="P:glutathione biosynthetic process"/>
    <property type="evidence" value="ECO:0007669"/>
    <property type="project" value="UniProtKB-KW"/>
</dbReference>
<dbReference type="AlphaFoldDB" id="A0A081KEY4"/>
<dbReference type="InterPro" id="IPR000101">
    <property type="entry name" value="GGT_peptidase"/>
</dbReference>
<dbReference type="UniPathway" id="UPA00204"/>
<protein>
    <recommendedName>
        <fullName evidence="11">Glutathione hydrolase proenzyme</fullName>
        <ecNumber evidence="11">2.3.2.2</ecNumber>
        <ecNumber evidence="11">3.4.19.13</ecNumber>
    </recommendedName>
    <component>
        <recommendedName>
            <fullName evidence="11">Glutathione hydrolase large chain</fullName>
        </recommendedName>
    </component>
    <component>
        <recommendedName>
            <fullName evidence="11">Glutathione hydrolase small chain</fullName>
        </recommendedName>
    </component>
</protein>
<feature type="signal peptide" evidence="12">
    <location>
        <begin position="1"/>
        <end position="22"/>
    </location>
</feature>
<comment type="catalytic activity">
    <reaction evidence="1 11">
        <text>an S-substituted glutathione + H2O = an S-substituted L-cysteinylglycine + L-glutamate</text>
        <dbReference type="Rhea" id="RHEA:59468"/>
        <dbReference type="ChEBI" id="CHEBI:15377"/>
        <dbReference type="ChEBI" id="CHEBI:29985"/>
        <dbReference type="ChEBI" id="CHEBI:90779"/>
        <dbReference type="ChEBI" id="CHEBI:143103"/>
        <dbReference type="EC" id="3.4.19.13"/>
    </reaction>
</comment>
<dbReference type="GO" id="GO:0006751">
    <property type="term" value="P:glutathione catabolic process"/>
    <property type="evidence" value="ECO:0007669"/>
    <property type="project" value="UniProtKB-UniRule"/>
</dbReference>
<name>A0A081KEY4_9GAMM</name>
<keyword evidence="12" id="KW-0732">Signal</keyword>
<dbReference type="eggNOG" id="COG0405">
    <property type="taxonomic scope" value="Bacteria"/>
</dbReference>
<dbReference type="SUPFAM" id="SSF56235">
    <property type="entry name" value="N-terminal nucleophile aminohydrolases (Ntn hydrolases)"/>
    <property type="match status" value="1"/>
</dbReference>
<evidence type="ECO:0000256" key="12">
    <source>
        <dbReference type="SAM" id="SignalP"/>
    </source>
</evidence>
<feature type="binding site" evidence="10">
    <location>
        <position position="489"/>
    </location>
    <ligand>
        <name>L-glutamate</name>
        <dbReference type="ChEBI" id="CHEBI:29985"/>
    </ligand>
</feature>
<dbReference type="GO" id="GO:0103068">
    <property type="term" value="F:leukotriene C4 gamma-glutamyl transferase activity"/>
    <property type="evidence" value="ECO:0007669"/>
    <property type="project" value="UniProtKB-EC"/>
</dbReference>
<dbReference type="PANTHER" id="PTHR43199">
    <property type="entry name" value="GLUTATHIONE HYDROLASE"/>
    <property type="match status" value="1"/>
</dbReference>
<dbReference type="Gene3D" id="1.10.246.130">
    <property type="match status" value="1"/>
</dbReference>
<evidence type="ECO:0000256" key="4">
    <source>
        <dbReference type="ARBA" id="ARBA00022679"/>
    </source>
</evidence>
<evidence type="ECO:0000313" key="13">
    <source>
        <dbReference type="EMBL" id="KEI72710.1"/>
    </source>
</evidence>
<evidence type="ECO:0000256" key="8">
    <source>
        <dbReference type="ARBA" id="ARBA00047417"/>
    </source>
</evidence>
<evidence type="ECO:0000256" key="2">
    <source>
        <dbReference type="ARBA" id="ARBA00001089"/>
    </source>
</evidence>
<evidence type="ECO:0000313" key="14">
    <source>
        <dbReference type="Proteomes" id="UP000027997"/>
    </source>
</evidence>
<dbReference type="Gene3D" id="3.60.20.40">
    <property type="match status" value="1"/>
</dbReference>
<keyword evidence="11" id="KW-0317">Glutathione biosynthesis</keyword>
<feature type="active site" description="Nucleophile" evidence="9">
    <location>
        <position position="403"/>
    </location>
</feature>
<evidence type="ECO:0000256" key="1">
    <source>
        <dbReference type="ARBA" id="ARBA00001049"/>
    </source>
</evidence>
<evidence type="ECO:0000256" key="9">
    <source>
        <dbReference type="PIRSR" id="PIRSR600101-1"/>
    </source>
</evidence>
<evidence type="ECO:0000256" key="3">
    <source>
        <dbReference type="ARBA" id="ARBA00009381"/>
    </source>
</evidence>
<organism evidence="13 14">
    <name type="scientific">Endozoicomonas elysicola</name>
    <dbReference type="NCBI Taxonomy" id="305900"/>
    <lineage>
        <taxon>Bacteria</taxon>
        <taxon>Pseudomonadati</taxon>
        <taxon>Pseudomonadota</taxon>
        <taxon>Gammaproteobacteria</taxon>
        <taxon>Oceanospirillales</taxon>
        <taxon>Endozoicomonadaceae</taxon>
        <taxon>Endozoicomonas</taxon>
    </lineage>
</organism>
<dbReference type="EC" id="2.3.2.2" evidence="11"/>
<dbReference type="NCBIfam" id="TIGR00066">
    <property type="entry name" value="g_glut_trans"/>
    <property type="match status" value="1"/>
</dbReference>
<comment type="caution">
    <text evidence="13">The sequence shown here is derived from an EMBL/GenBank/DDBJ whole genome shotgun (WGS) entry which is preliminary data.</text>
</comment>
<sequence length="582" mass="62917">MRKPITWIVTGIFWLQASCVLAETAPPGEVAPEPGTGNTEQELVRASSYMVAAANPYAANAGYEILKMGGTAIDAVITTQLVLNLVEPQSSGIGGVGLVVYFDNNAKMLSTWEGRETAPGLARPDHFLDESGEPLAFYDAVVGGHSVATPGLLKLMYEVHQKHGKLDWEALFKPAIKLAQEGFIVSPRLARLVAMDRKRLSRYENTNNYFYPEGSPVQEGDLLKNLPFANTLSLIASRGVSPFYEGEIGRDIVAAVSSVKDNPGLLSMEDLRGYEVRERAPVCMDYRNDLICGMGPPSSGGLTIGQILGQLDHFELAEMGKDNPQSWRLIGDATRLAFADRGLYIADPDFVEVPEGLLDESYLLERRKLLETGSPLNEVSPGLPSGAEKITLAPSEALELPATTHISIVDSEGNVVAMTSSVENAFGSRLMVRGFLLNNSMTDFSLRPSIDGKLVANRIEPGKRPLSSMSPTIVLRDGEPYMVLGSAGGSRIIVHVAKTIIAHLDWQLPVNEAINLSHRINMNGYYELEAGTDAEALAKPLKDMGYKVSIRDLNSGLHAIVINKSGLEGAADPRREGAVMGD</sequence>
<feature type="binding site" evidence="10">
    <location>
        <begin position="467"/>
        <end position="468"/>
    </location>
    <ligand>
        <name>L-glutamate</name>
        <dbReference type="ChEBI" id="CHEBI:29985"/>
    </ligand>
</feature>
<dbReference type="RefSeq" id="WP_020581376.1">
    <property type="nucleotide sequence ID" value="NZ_JOJP01000001.1"/>
</dbReference>
<evidence type="ECO:0000256" key="6">
    <source>
        <dbReference type="ARBA" id="ARBA00023145"/>
    </source>
</evidence>
<feature type="chain" id="PRO_5001758820" description="Glutathione hydrolase proenzyme" evidence="12">
    <location>
        <begin position="23"/>
        <end position="582"/>
    </location>
</feature>
<dbReference type="PANTHER" id="PTHR43199:SF1">
    <property type="entry name" value="GLUTATHIONE HYDROLASE PROENZYME"/>
    <property type="match status" value="1"/>
</dbReference>
<dbReference type="InterPro" id="IPR029055">
    <property type="entry name" value="Ntn_hydrolases_N"/>
</dbReference>
<dbReference type="InterPro" id="IPR051792">
    <property type="entry name" value="GGT_bact"/>
</dbReference>
<comment type="PTM">
    <text evidence="11">Cleaved by autocatalysis into a large and a small subunit.</text>
</comment>
<comment type="catalytic activity">
    <reaction evidence="2 11">
        <text>glutathione + H2O = L-cysteinylglycine + L-glutamate</text>
        <dbReference type="Rhea" id="RHEA:28807"/>
        <dbReference type="ChEBI" id="CHEBI:15377"/>
        <dbReference type="ChEBI" id="CHEBI:29985"/>
        <dbReference type="ChEBI" id="CHEBI:57925"/>
        <dbReference type="ChEBI" id="CHEBI:61694"/>
        <dbReference type="EC" id="3.4.19.13"/>
    </reaction>
</comment>
<dbReference type="InterPro" id="IPR043137">
    <property type="entry name" value="GGT_ssub_C"/>
</dbReference>
<dbReference type="Pfam" id="PF01019">
    <property type="entry name" value="G_glu_transpept"/>
    <property type="match status" value="1"/>
</dbReference>
<gene>
    <name evidence="13" type="ORF">GV64_20030</name>
</gene>
<evidence type="ECO:0000256" key="7">
    <source>
        <dbReference type="ARBA" id="ARBA00023315"/>
    </source>
</evidence>
<reference evidence="13 14" key="1">
    <citation type="submission" date="2014-06" db="EMBL/GenBank/DDBJ databases">
        <title>Whole Genome Sequences of Three Symbiotic Endozoicomonas Bacteria.</title>
        <authorList>
            <person name="Neave M.J."/>
            <person name="Apprill A."/>
            <person name="Voolstra C.R."/>
        </authorList>
    </citation>
    <scope>NUCLEOTIDE SEQUENCE [LARGE SCALE GENOMIC DNA]</scope>
    <source>
        <strain evidence="13 14">DSM 22380</strain>
    </source>
</reference>
<dbReference type="GO" id="GO:0036374">
    <property type="term" value="F:glutathione hydrolase activity"/>
    <property type="evidence" value="ECO:0007669"/>
    <property type="project" value="UniProtKB-UniRule"/>
</dbReference>
<keyword evidence="5 11" id="KW-0378">Hydrolase</keyword>
<feature type="binding site" evidence="10">
    <location>
        <position position="115"/>
    </location>
    <ligand>
        <name>L-glutamate</name>
        <dbReference type="ChEBI" id="CHEBI:29985"/>
    </ligand>
</feature>
<dbReference type="PRINTS" id="PR01210">
    <property type="entry name" value="GGTRANSPTASE"/>
</dbReference>
<evidence type="ECO:0000256" key="10">
    <source>
        <dbReference type="PIRSR" id="PIRSR600101-2"/>
    </source>
</evidence>
<comment type="catalytic activity">
    <reaction evidence="8 11">
        <text>an N-terminal (5-L-glutamyl)-[peptide] + an alpha-amino acid = 5-L-glutamyl amino acid + an N-terminal L-alpha-aminoacyl-[peptide]</text>
        <dbReference type="Rhea" id="RHEA:23904"/>
        <dbReference type="Rhea" id="RHEA-COMP:9780"/>
        <dbReference type="Rhea" id="RHEA-COMP:9795"/>
        <dbReference type="ChEBI" id="CHEBI:77644"/>
        <dbReference type="ChEBI" id="CHEBI:78597"/>
        <dbReference type="ChEBI" id="CHEBI:78599"/>
        <dbReference type="ChEBI" id="CHEBI:78608"/>
        <dbReference type="EC" id="2.3.2.2"/>
    </reaction>
</comment>
<comment type="subunit">
    <text evidence="11">This enzyme consists of two polypeptide chains, which are synthesized in precursor form from a single polypeptide.</text>
</comment>
<keyword evidence="7 11" id="KW-0012">Acyltransferase</keyword>
<comment type="pathway">
    <text evidence="11">Sulfur metabolism; glutathione metabolism.</text>
</comment>
<dbReference type="InterPro" id="IPR043138">
    <property type="entry name" value="GGT_lsub"/>
</dbReference>
<keyword evidence="14" id="KW-1185">Reference proteome</keyword>
<evidence type="ECO:0000256" key="11">
    <source>
        <dbReference type="RuleBase" id="RU368036"/>
    </source>
</evidence>
<proteinExistence type="inferred from homology"/>
<accession>A0A081KEY4</accession>